<evidence type="ECO:0000256" key="10">
    <source>
        <dbReference type="SAM" id="MobiDB-lite"/>
    </source>
</evidence>
<evidence type="ECO:0000256" key="1">
    <source>
        <dbReference type="ARBA" id="ARBA00004604"/>
    </source>
</evidence>
<feature type="domain" description="Rrn7/TAF1B C-terminal cyclin" evidence="12">
    <location>
        <begin position="245"/>
        <end position="352"/>
    </location>
</feature>
<feature type="compositionally biased region" description="Basic and acidic residues" evidence="10">
    <location>
        <begin position="411"/>
        <end position="421"/>
    </location>
</feature>
<dbReference type="InterPro" id="IPR033599">
    <property type="entry name" value="TAF1B/Rrn7"/>
</dbReference>
<keyword evidence="6" id="KW-0805">Transcription regulation</keyword>
<feature type="domain" description="Rrn7/TAF1B N-terminal cyclin" evidence="11">
    <location>
        <begin position="107"/>
        <end position="218"/>
    </location>
</feature>
<organism evidence="13 14">
    <name type="scientific">Chloropicon primus</name>
    <dbReference type="NCBI Taxonomy" id="1764295"/>
    <lineage>
        <taxon>Eukaryota</taxon>
        <taxon>Viridiplantae</taxon>
        <taxon>Chlorophyta</taxon>
        <taxon>Chloropicophyceae</taxon>
        <taxon>Chloropicales</taxon>
        <taxon>Chloropicaceae</taxon>
        <taxon>Chloropicon</taxon>
    </lineage>
</organism>
<dbReference type="Pfam" id="PF20644">
    <property type="entry name" value="Rrn7_cyclin_N"/>
    <property type="match status" value="1"/>
</dbReference>
<evidence type="ECO:0000256" key="5">
    <source>
        <dbReference type="ARBA" id="ARBA00022833"/>
    </source>
</evidence>
<dbReference type="EMBL" id="CP031034">
    <property type="protein sequence ID" value="QDZ17817.1"/>
    <property type="molecule type" value="Genomic_DNA"/>
</dbReference>
<dbReference type="AlphaFoldDB" id="A0A5B8MBR6"/>
<protein>
    <recommendedName>
        <fullName evidence="15">TATA box-binding protein-associated factor RNA polymerase I subunit B</fullName>
    </recommendedName>
</protein>
<dbReference type="InterPro" id="IPR048538">
    <property type="entry name" value="Rrn7_cyclin_C"/>
</dbReference>
<evidence type="ECO:0000256" key="7">
    <source>
        <dbReference type="ARBA" id="ARBA00023125"/>
    </source>
</evidence>
<gene>
    <name evidence="13" type="ORF">A3770_01p03350</name>
</gene>
<evidence type="ECO:0000259" key="12">
    <source>
        <dbReference type="Pfam" id="PF20645"/>
    </source>
</evidence>
<evidence type="ECO:0000256" key="4">
    <source>
        <dbReference type="ARBA" id="ARBA00022771"/>
    </source>
</evidence>
<dbReference type="GO" id="GO:0008270">
    <property type="term" value="F:zinc ion binding"/>
    <property type="evidence" value="ECO:0007669"/>
    <property type="project" value="UniProtKB-KW"/>
</dbReference>
<keyword evidence="8" id="KW-0804">Transcription</keyword>
<accession>A0A5B8MBR6</accession>
<dbReference type="PANTHER" id="PTHR31576:SF2">
    <property type="entry name" value="TATA BOX-BINDING PROTEIN-ASSOCIATED FACTOR RNA POLYMERASE I SUBUNIT B"/>
    <property type="match status" value="1"/>
</dbReference>
<evidence type="ECO:0000256" key="8">
    <source>
        <dbReference type="ARBA" id="ARBA00023163"/>
    </source>
</evidence>
<keyword evidence="9" id="KW-0539">Nucleus</keyword>
<keyword evidence="5" id="KW-0862">Zinc</keyword>
<comment type="similarity">
    <text evidence="2">Belongs to the RRN7/TAF1B family.</text>
</comment>
<dbReference type="Proteomes" id="UP000316726">
    <property type="component" value="Chromosome 1"/>
</dbReference>
<keyword evidence="3" id="KW-0479">Metal-binding</keyword>
<evidence type="ECO:0000256" key="9">
    <source>
        <dbReference type="ARBA" id="ARBA00023242"/>
    </source>
</evidence>
<sequence length="489" mass="53842">MNQGGYAAGDDYGTQSCIVCGCSDFNVVAGYLACTNCGTQAQDFQETQTEAPESQTVRPQRGAVRRVHLSQPKAPTKYELEGAEREAAWEENLDASSGGATGHLERLQALLVKQSEAAGRMFKCQDALSPVVRRIWTRLLDLSENVAKLNEATSVEDSSGNKESLFRELTSKMEEEFPPEKSLAILMLGLLILREPVMPIDLVIAILTMRLPFPKNPHVIRVNVVAIATKMMNECVEVSAALSLPKPVINVGGLVTRILFELNLPLDIALHVHRLHSYLPAEADVYFQVYQHETKTHAHGGTSFRGSPYPFVLGLVLVTLKLLYGLDGRKAEKTPVESWVGWAKGNMEAKEAENRTWLAVDTVAMPKEDLALYADFLRGNVKTEEVHNLFMSVHAVLKGLARQEMWADDMGQKASEHERAAEAPASTGRKGVPGGGQYAAYGEWSRALHIDYQAVVIVMSHVFWIKPAFVHHAAMSLEQLVAKRENAAG</sequence>
<evidence type="ECO:0008006" key="15">
    <source>
        <dbReference type="Google" id="ProtNLM"/>
    </source>
</evidence>
<evidence type="ECO:0000256" key="6">
    <source>
        <dbReference type="ARBA" id="ARBA00023015"/>
    </source>
</evidence>
<evidence type="ECO:0000313" key="14">
    <source>
        <dbReference type="Proteomes" id="UP000316726"/>
    </source>
</evidence>
<keyword evidence="7" id="KW-0238">DNA-binding</keyword>
<feature type="region of interest" description="Disordered" evidence="10">
    <location>
        <begin position="411"/>
        <end position="432"/>
    </location>
</feature>
<evidence type="ECO:0000256" key="3">
    <source>
        <dbReference type="ARBA" id="ARBA00022723"/>
    </source>
</evidence>
<evidence type="ECO:0000313" key="13">
    <source>
        <dbReference type="EMBL" id="QDZ17817.1"/>
    </source>
</evidence>
<dbReference type="GO" id="GO:0070860">
    <property type="term" value="C:RNA polymerase I core factor complex"/>
    <property type="evidence" value="ECO:0007669"/>
    <property type="project" value="InterPro"/>
</dbReference>
<evidence type="ECO:0000256" key="2">
    <source>
        <dbReference type="ARBA" id="ARBA00006899"/>
    </source>
</evidence>
<proteinExistence type="inferred from homology"/>
<name>A0A5B8MBR6_9CHLO</name>
<comment type="subcellular location">
    <subcellularLocation>
        <location evidence="1">Nucleus</location>
        <location evidence="1">Nucleolus</location>
    </subcellularLocation>
</comment>
<dbReference type="InterPro" id="IPR048540">
    <property type="entry name" value="Rrn7_cyclin_N"/>
</dbReference>
<evidence type="ECO:0000259" key="11">
    <source>
        <dbReference type="Pfam" id="PF20644"/>
    </source>
</evidence>
<dbReference type="GO" id="GO:0042790">
    <property type="term" value="P:nucleolar large rRNA transcription by RNA polymerase I"/>
    <property type="evidence" value="ECO:0007669"/>
    <property type="project" value="TreeGrafter"/>
</dbReference>
<reference evidence="13 14" key="1">
    <citation type="submission" date="2018-07" db="EMBL/GenBank/DDBJ databases">
        <title>The complete nuclear genome of the prasinophyte Chloropicon primus (CCMP1205).</title>
        <authorList>
            <person name="Pombert J.-F."/>
            <person name="Otis C."/>
            <person name="Turmel M."/>
            <person name="Lemieux C."/>
        </authorList>
    </citation>
    <scope>NUCLEOTIDE SEQUENCE [LARGE SCALE GENOMIC DNA]</scope>
    <source>
        <strain evidence="13 14">CCMP1205</strain>
    </source>
</reference>
<dbReference type="GO" id="GO:0001164">
    <property type="term" value="F:RNA polymerase I core promoter sequence-specific DNA binding"/>
    <property type="evidence" value="ECO:0007669"/>
    <property type="project" value="InterPro"/>
</dbReference>
<dbReference type="Pfam" id="PF20645">
    <property type="entry name" value="Rrn7_cyclin_C"/>
    <property type="match status" value="1"/>
</dbReference>
<dbReference type="PANTHER" id="PTHR31576">
    <property type="entry name" value="TATA BOX-BINDING PROTEIN-ASSOCIATED FACTOR RNA POLYMERASE I SUBUNIT B"/>
    <property type="match status" value="1"/>
</dbReference>
<keyword evidence="4" id="KW-0863">Zinc-finger</keyword>
<keyword evidence="14" id="KW-1185">Reference proteome</keyword>